<feature type="binding site" evidence="3">
    <location>
        <begin position="205"/>
        <end position="206"/>
    </location>
    <ligand>
        <name>substrate</name>
    </ligand>
</feature>
<evidence type="ECO:0000256" key="3">
    <source>
        <dbReference type="HAMAP-Rule" id="MF_00197"/>
    </source>
</evidence>
<sequence length="276" mass="29515">MPIRFQKMNANGDDFVIVDLRGQDQEQALTIDRDLVRRMGDRHNGIGFNQLAVLSDCDDAAARVAFWNPDGSTLDTCGSATRGVAWKLMRETGAASVVLRTNRGRLLCSHDAHGLITVEMGAPRVGWQDVPVAEAVDTLALPLPGAPAACNMGNPHCTFFVDDLDMVDVEALGPAIETHPLFPLKTNVHFVRVVSRTHIRLRIWERGGGVPLGSGSCSCGAVVNGIRRGLLDATVRVECDGGDVTVQWDGAGSVFLSGPVAFGFSAVWVDGEQPAT</sequence>
<dbReference type="AlphaFoldDB" id="A0A4V1PRQ6"/>
<name>A0A4V1PRQ6_9BURK</name>
<dbReference type="SUPFAM" id="SSF54506">
    <property type="entry name" value="Diaminopimelate epimerase-like"/>
    <property type="match status" value="2"/>
</dbReference>
<comment type="similarity">
    <text evidence="1 3">Belongs to the diaminopimelate epimerase family.</text>
</comment>
<dbReference type="EMBL" id="QWEX01000002">
    <property type="protein sequence ID" value="RXV68424.1"/>
    <property type="molecule type" value="Genomic_DNA"/>
</dbReference>
<comment type="caution">
    <text evidence="5">The sequence shown here is derived from an EMBL/GenBank/DDBJ whole genome shotgun (WGS) entry which is preliminary data.</text>
</comment>
<dbReference type="OrthoDB" id="9805408at2"/>
<dbReference type="NCBIfam" id="TIGR00652">
    <property type="entry name" value="DapF"/>
    <property type="match status" value="1"/>
</dbReference>
<feature type="site" description="Could be important to modulate the pK values of the two catalytic cysteine residues" evidence="3">
    <location>
        <position position="205"/>
    </location>
</feature>
<dbReference type="HAMAP" id="MF_00197">
    <property type="entry name" value="DAP_epimerase"/>
    <property type="match status" value="1"/>
</dbReference>
<feature type="binding site" evidence="3">
    <location>
        <position position="154"/>
    </location>
    <ligand>
        <name>substrate</name>
    </ligand>
</feature>
<evidence type="ECO:0000256" key="4">
    <source>
        <dbReference type="NCBIfam" id="TIGR00652"/>
    </source>
</evidence>
<organism evidence="5 6">
    <name type="scientific">Burkholderia stabilis</name>
    <dbReference type="NCBI Taxonomy" id="95485"/>
    <lineage>
        <taxon>Bacteria</taxon>
        <taxon>Pseudomonadati</taxon>
        <taxon>Pseudomonadota</taxon>
        <taxon>Betaproteobacteria</taxon>
        <taxon>Burkholderiales</taxon>
        <taxon>Burkholderiaceae</taxon>
        <taxon>Burkholderia</taxon>
        <taxon>Burkholderia cepacia complex</taxon>
    </lineage>
</organism>
<keyword evidence="3" id="KW-0028">Amino-acid biosynthesis</keyword>
<feature type="binding site" evidence="3">
    <location>
        <position position="68"/>
    </location>
    <ligand>
        <name>substrate</name>
    </ligand>
</feature>
<keyword evidence="3" id="KW-0457">Lysine biosynthesis</keyword>
<reference evidence="5 6" key="1">
    <citation type="submission" date="2018-08" db="EMBL/GenBank/DDBJ databases">
        <title>Mountain-cultivated ginseng endophyte, Burkholderia stabilis and its activity against ginseng root rot disease.</title>
        <authorList>
            <person name="Tapan Kumar M."/>
            <person name="Bae H."/>
            <person name="Shanmugam G."/>
            <person name="Jeon J."/>
        </authorList>
    </citation>
    <scope>NUCLEOTIDE SEQUENCE [LARGE SCALE GENOMIC DNA]</scope>
    <source>
        <strain evidence="5 6">EB159</strain>
    </source>
</reference>
<dbReference type="UniPathway" id="UPA00034">
    <property type="reaction ID" value="UER00025"/>
</dbReference>
<comment type="function">
    <text evidence="3">Catalyzes the stereoinversion of LL-2,6-diaminopimelate (L,L-DAP) to meso-diaminopimelate (meso-DAP), a precursor of L-lysine and an essential component of the bacterial peptidoglycan.</text>
</comment>
<protein>
    <recommendedName>
        <fullName evidence="3 4">Diaminopimelate epimerase</fullName>
        <shortName evidence="3">DAP epimerase</shortName>
        <ecNumber evidence="3 4">5.1.1.7</ecNumber>
    </recommendedName>
    <alternativeName>
        <fullName evidence="3">PLP-independent amino acid racemase</fullName>
    </alternativeName>
</protein>
<dbReference type="Pfam" id="PF01678">
    <property type="entry name" value="DAP_epimerase"/>
    <property type="match status" value="2"/>
</dbReference>
<dbReference type="PANTHER" id="PTHR31689">
    <property type="entry name" value="DIAMINOPIMELATE EPIMERASE, CHLOROPLASTIC"/>
    <property type="match status" value="1"/>
</dbReference>
<dbReference type="InterPro" id="IPR001653">
    <property type="entry name" value="DAP_epimerase_DapF"/>
</dbReference>
<evidence type="ECO:0000256" key="2">
    <source>
        <dbReference type="ARBA" id="ARBA00023235"/>
    </source>
</evidence>
<feature type="binding site" evidence="3">
    <location>
        <begin position="215"/>
        <end position="216"/>
    </location>
    <ligand>
        <name>substrate</name>
    </ligand>
</feature>
<comment type="catalytic activity">
    <reaction evidence="3">
        <text>(2S,6S)-2,6-diaminopimelate = meso-2,6-diaminopimelate</text>
        <dbReference type="Rhea" id="RHEA:15393"/>
        <dbReference type="ChEBI" id="CHEBI:57609"/>
        <dbReference type="ChEBI" id="CHEBI:57791"/>
        <dbReference type="EC" id="5.1.1.7"/>
    </reaction>
</comment>
<feature type="active site" description="Proton donor" evidence="3">
    <location>
        <position position="77"/>
    </location>
</feature>
<accession>A0A4V1PRQ6</accession>
<keyword evidence="3" id="KW-0963">Cytoplasm</keyword>
<dbReference type="EC" id="5.1.1.7" evidence="3 4"/>
<dbReference type="GO" id="GO:0005829">
    <property type="term" value="C:cytosol"/>
    <property type="evidence" value="ECO:0007669"/>
    <property type="project" value="TreeGrafter"/>
</dbReference>
<dbReference type="PANTHER" id="PTHR31689:SF0">
    <property type="entry name" value="DIAMINOPIMELATE EPIMERASE"/>
    <property type="match status" value="1"/>
</dbReference>
<evidence type="ECO:0000313" key="5">
    <source>
        <dbReference type="EMBL" id="RXV68424.1"/>
    </source>
</evidence>
<dbReference type="Proteomes" id="UP000289650">
    <property type="component" value="Unassembled WGS sequence"/>
</dbReference>
<proteinExistence type="inferred from homology"/>
<gene>
    <name evidence="3 5" type="primary">dapF</name>
    <name evidence="5" type="ORF">D1006_24995</name>
</gene>
<feature type="binding site" evidence="3">
    <location>
        <position position="50"/>
    </location>
    <ligand>
        <name>substrate</name>
    </ligand>
</feature>
<dbReference type="GO" id="GO:0008837">
    <property type="term" value="F:diaminopimelate epimerase activity"/>
    <property type="evidence" value="ECO:0007669"/>
    <property type="project" value="UniProtKB-UniRule"/>
</dbReference>
<comment type="subunit">
    <text evidence="3">Homodimer.</text>
</comment>
<dbReference type="RefSeq" id="WP_129516028.1">
    <property type="nucleotide sequence ID" value="NZ_QWEX01000002.1"/>
</dbReference>
<comment type="subcellular location">
    <subcellularLocation>
        <location evidence="3">Cytoplasm</location>
    </subcellularLocation>
</comment>
<evidence type="ECO:0000256" key="1">
    <source>
        <dbReference type="ARBA" id="ARBA00010219"/>
    </source>
</evidence>
<comment type="pathway">
    <text evidence="3">Amino-acid biosynthesis; L-lysine biosynthesis via DAP pathway; DL-2,6-diaminopimelate from LL-2,6-diaminopimelate: step 1/1.</text>
</comment>
<feature type="site" description="Could be important to modulate the pK values of the two catalytic cysteine residues" evidence="3">
    <location>
        <position position="156"/>
    </location>
</feature>
<evidence type="ECO:0000313" key="6">
    <source>
        <dbReference type="Proteomes" id="UP000289650"/>
    </source>
</evidence>
<keyword evidence="2 3" id="KW-0413">Isomerase</keyword>
<comment type="caution">
    <text evidence="3">Lacks conserved residue(s) required for the propagation of feature annotation.</text>
</comment>
<feature type="binding site" evidence="3">
    <location>
        <position position="187"/>
    </location>
    <ligand>
        <name>substrate</name>
    </ligand>
</feature>
<dbReference type="Gene3D" id="3.10.310.10">
    <property type="entry name" value="Diaminopimelate Epimerase, Chain A, domain 1"/>
    <property type="match status" value="2"/>
</dbReference>
<dbReference type="GO" id="GO:0009089">
    <property type="term" value="P:lysine biosynthetic process via diaminopimelate"/>
    <property type="evidence" value="ECO:0007669"/>
    <property type="project" value="UniProtKB-UniRule"/>
</dbReference>